<gene>
    <name evidence="2" type="ORF">CEXT_449121</name>
</gene>
<protein>
    <submittedName>
        <fullName evidence="2">Uncharacterized protein</fullName>
    </submittedName>
</protein>
<evidence type="ECO:0000313" key="2">
    <source>
        <dbReference type="EMBL" id="GIY95258.1"/>
    </source>
</evidence>
<evidence type="ECO:0000313" key="3">
    <source>
        <dbReference type="Proteomes" id="UP001054945"/>
    </source>
</evidence>
<accession>A0AAV4XLJ4</accession>
<dbReference type="AlphaFoldDB" id="A0AAV4XLJ4"/>
<feature type="region of interest" description="Disordered" evidence="1">
    <location>
        <begin position="1"/>
        <end position="21"/>
    </location>
</feature>
<name>A0AAV4XLJ4_CAEEX</name>
<dbReference type="Proteomes" id="UP001054945">
    <property type="component" value="Unassembled WGS sequence"/>
</dbReference>
<reference evidence="2 3" key="1">
    <citation type="submission" date="2021-06" db="EMBL/GenBank/DDBJ databases">
        <title>Caerostris extrusa draft genome.</title>
        <authorList>
            <person name="Kono N."/>
            <person name="Arakawa K."/>
        </authorList>
    </citation>
    <scope>NUCLEOTIDE SEQUENCE [LARGE SCALE GENOMIC DNA]</scope>
</reference>
<keyword evidence="3" id="KW-1185">Reference proteome</keyword>
<feature type="compositionally biased region" description="Basic residues" evidence="1">
    <location>
        <begin position="1"/>
        <end position="10"/>
    </location>
</feature>
<sequence length="96" mass="10692">MVNHQSHRSRQANSNGSAHITLMANEEESQLSLFWVVNRTTKHATSSSYTITTAGKEALKAVKKATCIFNKTGISSKEFVLINYSLKEAKDKSIYI</sequence>
<organism evidence="2 3">
    <name type="scientific">Caerostris extrusa</name>
    <name type="common">Bark spider</name>
    <name type="synonym">Caerostris bankana</name>
    <dbReference type="NCBI Taxonomy" id="172846"/>
    <lineage>
        <taxon>Eukaryota</taxon>
        <taxon>Metazoa</taxon>
        <taxon>Ecdysozoa</taxon>
        <taxon>Arthropoda</taxon>
        <taxon>Chelicerata</taxon>
        <taxon>Arachnida</taxon>
        <taxon>Araneae</taxon>
        <taxon>Araneomorphae</taxon>
        <taxon>Entelegynae</taxon>
        <taxon>Araneoidea</taxon>
        <taxon>Araneidae</taxon>
        <taxon>Caerostris</taxon>
    </lineage>
</organism>
<evidence type="ECO:0000256" key="1">
    <source>
        <dbReference type="SAM" id="MobiDB-lite"/>
    </source>
</evidence>
<proteinExistence type="predicted"/>
<comment type="caution">
    <text evidence="2">The sequence shown here is derived from an EMBL/GenBank/DDBJ whole genome shotgun (WGS) entry which is preliminary data.</text>
</comment>
<dbReference type="EMBL" id="BPLR01017888">
    <property type="protein sequence ID" value="GIY95258.1"/>
    <property type="molecule type" value="Genomic_DNA"/>
</dbReference>